<proteinExistence type="predicted"/>
<keyword evidence="2" id="KW-1185">Reference proteome</keyword>
<gene>
    <name evidence="1" type="ORF">HMPREF1866_00033</name>
</gene>
<dbReference type="Proteomes" id="UP000070394">
    <property type="component" value="Unassembled WGS sequence"/>
</dbReference>
<dbReference type="RefSeq" id="WP_060930085.1">
    <property type="nucleotide sequence ID" value="NZ_KQ959772.1"/>
</dbReference>
<reference evidence="2" key="1">
    <citation type="submission" date="2016-01" db="EMBL/GenBank/DDBJ databases">
        <authorList>
            <person name="Mitreva M."/>
            <person name="Pepin K.H."/>
            <person name="Mihindukulasuriya K.A."/>
            <person name="Fulton R."/>
            <person name="Fronick C."/>
            <person name="O'Laughlin M."/>
            <person name="Miner T."/>
            <person name="Herter B."/>
            <person name="Rosa B.A."/>
            <person name="Cordes M."/>
            <person name="Tomlinson C."/>
            <person name="Wollam A."/>
            <person name="Palsikar V.B."/>
            <person name="Mardis E.R."/>
            <person name="Wilson R.K."/>
        </authorList>
    </citation>
    <scope>NUCLEOTIDE SEQUENCE [LARGE SCALE GENOMIC DNA]</scope>
    <source>
        <strain evidence="2">DNF00896</strain>
    </source>
</reference>
<dbReference type="AlphaFoldDB" id="A0A134A0Q6"/>
<sequence length="337" mass="38173">MDIYDLIKNEDRISFIGMCKNAGKTTVLNEVIKSLHDRDKNILLTSIGRDGEELDLVTNTKKPEIYIYKDDYIATARNLIKYCDITKEIVESTGIYTPMGEIIIIKALSDGYVQIAGPSIATQMAKVCESFKDYSDGKILIDGALERKSIATGKVSNVAILSSGASYSVDMEKTVRDTIFTSMLFSLPEYKLNLPDDFNKENYSDKYYVIEENHLKENSEKVDLKEIWAKESDIEAVFVNGALTDAMIKPLLLSNAKLEGKRLVFFDGSRILINYENFEKLIQRGMIFSCIDRINILAITINPFSAYGNHYDAGEFLERMKKYTNLPVINIAEKYRG</sequence>
<evidence type="ECO:0000313" key="1">
    <source>
        <dbReference type="EMBL" id="KXB61259.1"/>
    </source>
</evidence>
<dbReference type="PATRIC" id="fig|467210.3.peg.33"/>
<dbReference type="OrthoDB" id="9783544at2"/>
<name>A0A134A0Q6_9FIRM</name>
<accession>A0A134A0Q6</accession>
<dbReference type="EMBL" id="LSDA01000001">
    <property type="protein sequence ID" value="KXB61259.1"/>
    <property type="molecule type" value="Genomic_DNA"/>
</dbReference>
<evidence type="ECO:0000313" key="2">
    <source>
        <dbReference type="Proteomes" id="UP000070394"/>
    </source>
</evidence>
<protein>
    <submittedName>
        <fullName evidence="1">Uncharacterized protein</fullName>
    </submittedName>
</protein>
<comment type="caution">
    <text evidence="1">The sequence shown here is derived from an EMBL/GenBank/DDBJ whole genome shotgun (WGS) entry which is preliminary data.</text>
</comment>
<organism evidence="1 2">
    <name type="scientific">Lachnoanaerobaculum saburreum</name>
    <dbReference type="NCBI Taxonomy" id="467210"/>
    <lineage>
        <taxon>Bacteria</taxon>
        <taxon>Bacillati</taxon>
        <taxon>Bacillota</taxon>
        <taxon>Clostridia</taxon>
        <taxon>Lachnospirales</taxon>
        <taxon>Lachnospiraceae</taxon>
        <taxon>Lachnoanaerobaculum</taxon>
    </lineage>
</organism>
<dbReference type="STRING" id="467210.HMPREF1866_00033"/>